<gene>
    <name evidence="3" type="ORF">SAMN05216565_104113</name>
</gene>
<dbReference type="InterPro" id="IPR013486">
    <property type="entry name" value="SpoIID/LytB"/>
</dbReference>
<name>A0A1H0U374_9BACI</name>
<keyword evidence="1" id="KW-0812">Transmembrane</keyword>
<dbReference type="Proteomes" id="UP000199159">
    <property type="component" value="Unassembled WGS sequence"/>
</dbReference>
<dbReference type="OrthoDB" id="9794671at2"/>
<evidence type="ECO:0000313" key="4">
    <source>
        <dbReference type="Proteomes" id="UP000199159"/>
    </source>
</evidence>
<protein>
    <submittedName>
        <fullName evidence="3">Stage II sporulation protein D</fullName>
    </submittedName>
</protein>
<feature type="transmembrane region" description="Helical" evidence="1">
    <location>
        <begin position="7"/>
        <end position="30"/>
    </location>
</feature>
<evidence type="ECO:0000313" key="3">
    <source>
        <dbReference type="EMBL" id="SDP60500.1"/>
    </source>
</evidence>
<evidence type="ECO:0000259" key="2">
    <source>
        <dbReference type="Pfam" id="PF08486"/>
    </source>
</evidence>
<proteinExistence type="predicted"/>
<dbReference type="NCBIfam" id="TIGR02870">
    <property type="entry name" value="spore_II_D"/>
    <property type="match status" value="1"/>
</dbReference>
<organism evidence="3 4">
    <name type="scientific">Litchfieldia salsa</name>
    <dbReference type="NCBI Taxonomy" id="930152"/>
    <lineage>
        <taxon>Bacteria</taxon>
        <taxon>Bacillati</taxon>
        <taxon>Bacillota</taxon>
        <taxon>Bacilli</taxon>
        <taxon>Bacillales</taxon>
        <taxon>Bacillaceae</taxon>
        <taxon>Litchfieldia</taxon>
    </lineage>
</organism>
<evidence type="ECO:0000256" key="1">
    <source>
        <dbReference type="SAM" id="Phobius"/>
    </source>
</evidence>
<dbReference type="PANTHER" id="PTHR30032">
    <property type="entry name" value="N-ACETYLMURAMOYL-L-ALANINE AMIDASE-RELATED"/>
    <property type="match status" value="1"/>
</dbReference>
<reference evidence="4" key="1">
    <citation type="submission" date="2016-10" db="EMBL/GenBank/DDBJ databases">
        <authorList>
            <person name="Varghese N."/>
            <person name="Submissions S."/>
        </authorList>
    </citation>
    <scope>NUCLEOTIDE SEQUENCE [LARGE SCALE GENOMIC DNA]</scope>
    <source>
        <strain evidence="4">IBRC-M10078</strain>
    </source>
</reference>
<sequence length="343" mass="38171">MKTSLKPFVVVFSILFIVTLVIPTLVVIPFSEKTDGELAEAREQQTNPSETQIASESSIEVAVHRSSINAVENVPLEEYIVGVLASEMPADFELEALKAQALAARTYIVRHMLSGKNIGTPEGATVTDTVNHQVYKNKEELKKQWGKDYDKNIKKFTEAVYATQGQIITYDGAPIDALYFSTSNGYTENSEDYWQSAYPYLKSVESTWDLNSKKFHNQVVFKVKEFERRLGISIGSGDTVGTVKERTESNRIKTVEIGGKEFSGKDVRTALDLKSTDFKFVRKGDEIVITTKGYGHGVGMSQYGANGMAQSGSDYKKILTYYYQGIDISSSDTFLTQITASRE</sequence>
<dbReference type="InterPro" id="IPR051922">
    <property type="entry name" value="Bact_Sporulation_Assoc"/>
</dbReference>
<dbReference type="InterPro" id="IPR014225">
    <property type="entry name" value="Spore_II_D_firmicutes"/>
</dbReference>
<dbReference type="AlphaFoldDB" id="A0A1H0U374"/>
<keyword evidence="1" id="KW-0472">Membrane</keyword>
<keyword evidence="4" id="KW-1185">Reference proteome</keyword>
<dbReference type="GO" id="GO:0030435">
    <property type="term" value="P:sporulation resulting in formation of a cellular spore"/>
    <property type="evidence" value="ECO:0007669"/>
    <property type="project" value="InterPro"/>
</dbReference>
<accession>A0A1H0U374</accession>
<feature type="domain" description="Sporulation stage II protein D amidase enhancer LytB N-terminal" evidence="2">
    <location>
        <begin position="65"/>
        <end position="170"/>
    </location>
</feature>
<dbReference type="EMBL" id="FNJU01000004">
    <property type="protein sequence ID" value="SDP60500.1"/>
    <property type="molecule type" value="Genomic_DNA"/>
</dbReference>
<dbReference type="Pfam" id="PF08486">
    <property type="entry name" value="SpoIID"/>
    <property type="match status" value="1"/>
</dbReference>
<dbReference type="InterPro" id="IPR013693">
    <property type="entry name" value="SpoIID/LytB_N"/>
</dbReference>
<dbReference type="STRING" id="930152.SAMN05216565_104113"/>
<dbReference type="GO" id="GO:0030288">
    <property type="term" value="C:outer membrane-bounded periplasmic space"/>
    <property type="evidence" value="ECO:0007669"/>
    <property type="project" value="TreeGrafter"/>
</dbReference>
<dbReference type="NCBIfam" id="TIGR02669">
    <property type="entry name" value="SpoIID_LytB"/>
    <property type="match status" value="1"/>
</dbReference>
<keyword evidence="1" id="KW-1133">Transmembrane helix</keyword>
<dbReference type="PANTHER" id="PTHR30032:SF4">
    <property type="entry name" value="AMIDASE ENHANCER"/>
    <property type="match status" value="1"/>
</dbReference>
<dbReference type="RefSeq" id="WP_090853289.1">
    <property type="nucleotide sequence ID" value="NZ_FNJU01000004.1"/>
</dbReference>